<feature type="region of interest" description="Disordered" evidence="1">
    <location>
        <begin position="160"/>
        <end position="221"/>
    </location>
</feature>
<dbReference type="SUPFAM" id="SSF53955">
    <property type="entry name" value="Lysozyme-like"/>
    <property type="match status" value="1"/>
</dbReference>
<dbReference type="Pfam" id="PF01464">
    <property type="entry name" value="SLT"/>
    <property type="match status" value="1"/>
</dbReference>
<dbReference type="AlphaFoldDB" id="A0AA42IWR3"/>
<dbReference type="Proteomes" id="UP001161094">
    <property type="component" value="Unassembled WGS sequence"/>
</dbReference>
<dbReference type="EMBL" id="JAOCDZ010000006">
    <property type="protein sequence ID" value="MDH0736367.1"/>
    <property type="molecule type" value="Genomic_DNA"/>
</dbReference>
<evidence type="ECO:0000313" key="3">
    <source>
        <dbReference type="EMBL" id="MDH0736367.1"/>
    </source>
</evidence>
<organism evidence="3 4">
    <name type="scientific">Achromobacter spanius</name>
    <dbReference type="NCBI Taxonomy" id="217203"/>
    <lineage>
        <taxon>Bacteria</taxon>
        <taxon>Pseudomonadati</taxon>
        <taxon>Pseudomonadota</taxon>
        <taxon>Betaproteobacteria</taxon>
        <taxon>Burkholderiales</taxon>
        <taxon>Alcaligenaceae</taxon>
        <taxon>Achromobacter</taxon>
    </lineage>
</organism>
<feature type="domain" description="Transglycosylase SLT" evidence="2">
    <location>
        <begin position="8"/>
        <end position="142"/>
    </location>
</feature>
<gene>
    <name evidence="3" type="ORF">N5D93_11145</name>
</gene>
<proteinExistence type="predicted"/>
<evidence type="ECO:0000256" key="1">
    <source>
        <dbReference type="SAM" id="MobiDB-lite"/>
    </source>
</evidence>
<dbReference type="CDD" id="cd16892">
    <property type="entry name" value="LT_VirB1-like"/>
    <property type="match status" value="1"/>
</dbReference>
<evidence type="ECO:0000259" key="2">
    <source>
        <dbReference type="Pfam" id="PF01464"/>
    </source>
</evidence>
<dbReference type="Gene3D" id="1.10.530.10">
    <property type="match status" value="1"/>
</dbReference>
<protein>
    <submittedName>
        <fullName evidence="3">Lytic transglycosylase domain-containing protein</fullName>
    </submittedName>
</protein>
<evidence type="ECO:0000313" key="4">
    <source>
        <dbReference type="Proteomes" id="UP001161094"/>
    </source>
</evidence>
<dbReference type="RefSeq" id="WP_279995148.1">
    <property type="nucleotide sequence ID" value="NZ_JAOCDZ010000006.1"/>
</dbReference>
<dbReference type="InterPro" id="IPR023346">
    <property type="entry name" value="Lysozyme-like_dom_sf"/>
</dbReference>
<accession>A0AA42IWR3</accession>
<reference evidence="3" key="1">
    <citation type="submission" date="2022-09" db="EMBL/GenBank/DDBJ databases">
        <title>Intensive care unit water sources are persistently colonized with multi-drug resistant bacteria and are the site of extensive horizontal gene transfer of antibiotic resistance genes.</title>
        <authorList>
            <person name="Diorio-Toth L."/>
        </authorList>
    </citation>
    <scope>NUCLEOTIDE SEQUENCE</scope>
    <source>
        <strain evidence="3">GD03843</strain>
    </source>
</reference>
<name>A0AA42IWR3_9BURK</name>
<dbReference type="InterPro" id="IPR008258">
    <property type="entry name" value="Transglycosylase_SLT_dom_1"/>
</dbReference>
<sequence length="221" mass="23875">MDFPELARQCAPDVHISTLAAVVRHESGFNPLVIGVNSKPHRSIRPASKSEAVDEVRKLMDKGVDFDVGYGQINVRNWKWLGVTPETIFDPCVNLASAQRVLVNCYKRAAELHGPGQNALYAAFSCYNTGNLTAGFKNGYVGKLIAGAGLPVPAIVKDAQASRAPPPKQPKTQESGIASKPDAFQKGHKDAFSNPHPDAFNKPSESVFGTPISRPRLESSR</sequence>
<comment type="caution">
    <text evidence="3">The sequence shown here is derived from an EMBL/GenBank/DDBJ whole genome shotgun (WGS) entry which is preliminary data.</text>
</comment>